<protein>
    <submittedName>
        <fullName evidence="1">Uncharacterized protein</fullName>
    </submittedName>
</protein>
<dbReference type="EMBL" id="JAMZMK010009386">
    <property type="protein sequence ID" value="KAI7736044.1"/>
    <property type="molecule type" value="Genomic_DNA"/>
</dbReference>
<dbReference type="Proteomes" id="UP001206925">
    <property type="component" value="Unassembled WGS sequence"/>
</dbReference>
<sequence length="95" mass="10161">MMVVLRGDDGGGGSRSEGGHSLLFLSLYQLWPSPPPVESLPRLKSFIKRHGAERSVKDIRQTVVVMVVLGGENGGFGYGHSGWWTVVLGLGRGGL</sequence>
<keyword evidence="2" id="KW-1185">Reference proteome</keyword>
<comment type="caution">
    <text evidence="1">The sequence shown here is derived from an EMBL/GenBank/DDBJ whole genome shotgun (WGS) entry which is preliminary data.</text>
</comment>
<evidence type="ECO:0000313" key="1">
    <source>
        <dbReference type="EMBL" id="KAI7736044.1"/>
    </source>
</evidence>
<gene>
    <name evidence="1" type="ORF">M8C21_032905</name>
</gene>
<dbReference type="AlphaFoldDB" id="A0AAD5GC48"/>
<proteinExistence type="predicted"/>
<organism evidence="1 2">
    <name type="scientific">Ambrosia artemisiifolia</name>
    <name type="common">Common ragweed</name>
    <dbReference type="NCBI Taxonomy" id="4212"/>
    <lineage>
        <taxon>Eukaryota</taxon>
        <taxon>Viridiplantae</taxon>
        <taxon>Streptophyta</taxon>
        <taxon>Embryophyta</taxon>
        <taxon>Tracheophyta</taxon>
        <taxon>Spermatophyta</taxon>
        <taxon>Magnoliopsida</taxon>
        <taxon>eudicotyledons</taxon>
        <taxon>Gunneridae</taxon>
        <taxon>Pentapetalae</taxon>
        <taxon>asterids</taxon>
        <taxon>campanulids</taxon>
        <taxon>Asterales</taxon>
        <taxon>Asteraceae</taxon>
        <taxon>Asteroideae</taxon>
        <taxon>Heliantheae alliance</taxon>
        <taxon>Heliantheae</taxon>
        <taxon>Ambrosia</taxon>
    </lineage>
</organism>
<accession>A0AAD5GC48</accession>
<name>A0AAD5GC48_AMBAR</name>
<evidence type="ECO:0000313" key="2">
    <source>
        <dbReference type="Proteomes" id="UP001206925"/>
    </source>
</evidence>
<reference evidence="1" key="1">
    <citation type="submission" date="2022-06" db="EMBL/GenBank/DDBJ databases">
        <title>Uncovering the hologenomic basis of an extraordinary plant invasion.</title>
        <authorList>
            <person name="Bieker V.C."/>
            <person name="Martin M.D."/>
            <person name="Gilbert T."/>
            <person name="Hodgins K."/>
            <person name="Battlay P."/>
            <person name="Petersen B."/>
            <person name="Wilson J."/>
        </authorList>
    </citation>
    <scope>NUCLEOTIDE SEQUENCE</scope>
    <source>
        <strain evidence="1">AA19_3_7</strain>
        <tissue evidence="1">Leaf</tissue>
    </source>
</reference>